<dbReference type="Proteomes" id="UP001419268">
    <property type="component" value="Unassembled WGS sequence"/>
</dbReference>
<proteinExistence type="inferred from homology"/>
<organism evidence="3 4">
    <name type="scientific">Stephania cephalantha</name>
    <dbReference type="NCBI Taxonomy" id="152367"/>
    <lineage>
        <taxon>Eukaryota</taxon>
        <taxon>Viridiplantae</taxon>
        <taxon>Streptophyta</taxon>
        <taxon>Embryophyta</taxon>
        <taxon>Tracheophyta</taxon>
        <taxon>Spermatophyta</taxon>
        <taxon>Magnoliopsida</taxon>
        <taxon>Ranunculales</taxon>
        <taxon>Menispermaceae</taxon>
        <taxon>Menispermoideae</taxon>
        <taxon>Cissampelideae</taxon>
        <taxon>Stephania</taxon>
    </lineage>
</organism>
<evidence type="ECO:0000313" key="4">
    <source>
        <dbReference type="Proteomes" id="UP001419268"/>
    </source>
</evidence>
<evidence type="ECO:0000256" key="2">
    <source>
        <dbReference type="ARBA" id="ARBA00023002"/>
    </source>
</evidence>
<dbReference type="PANTHER" id="PTHR34557">
    <property type="entry name" value="PHYTOCHROMOBILIN:FERREDOXIN OXIDOREDUCTASE, CHLOROPLASTIC"/>
    <property type="match status" value="1"/>
</dbReference>
<dbReference type="GO" id="GO:0050619">
    <property type="term" value="F:phytochromobilin:ferredoxin oxidoreductase activity"/>
    <property type="evidence" value="ECO:0007669"/>
    <property type="project" value="TreeGrafter"/>
</dbReference>
<accession>A0AAP0J0C8</accession>
<dbReference type="GO" id="GO:0010024">
    <property type="term" value="P:phytochromobilin biosynthetic process"/>
    <property type="evidence" value="ECO:0007669"/>
    <property type="project" value="InterPro"/>
</dbReference>
<reference evidence="3 4" key="1">
    <citation type="submission" date="2024-01" db="EMBL/GenBank/DDBJ databases">
        <title>Genome assemblies of Stephania.</title>
        <authorList>
            <person name="Yang L."/>
        </authorList>
    </citation>
    <scope>NUCLEOTIDE SEQUENCE [LARGE SCALE GENOMIC DNA]</scope>
    <source>
        <strain evidence="3">JXDWG</strain>
        <tissue evidence="3">Leaf</tissue>
    </source>
</reference>
<comment type="caution">
    <text evidence="3">The sequence shown here is derived from an EMBL/GenBank/DDBJ whole genome shotgun (WGS) entry which is preliminary data.</text>
</comment>
<sequence>MRWTSRCRTCVAGPTKRGARDTTTPEAAWGHGAAAYACIYHRAGLAKCRIHHKPISLSERTEQRREGTAAAAASSMASSLLTVCRVVGLAQKPNPSKRGMRAASMEMGGGDGGVSYQTFVSFALEETQRHTHLVSSPLQDKYNHIKSMDGKSDLKMLSYKASKIRLLRSLCIEGGESMQVLDFAVFPEPAFDLPIFCANFFTAATINIVVLDLNPLHDIMAHKDYKEKYYRDLLPLGLKYAERLPWGGKLTSESIRFFSPIVIWTKFVPGQDKYDVLYSAFVDYYQSWLKLMDLASPEKEDARITSNREAQHKYLTWRAEKDPGHQVLKRLIGETRAKDLVWDFLFSGVDTLGSKTFLDYFPDYCCKDGKINEKRSIIGKSFETRPWDTGGNLIGK</sequence>
<gene>
    <name evidence="3" type="ORF">Scep_013967</name>
</gene>
<dbReference type="EMBL" id="JBBNAG010000006">
    <property type="protein sequence ID" value="KAK9125121.1"/>
    <property type="molecule type" value="Genomic_DNA"/>
</dbReference>
<dbReference type="Pfam" id="PF05996">
    <property type="entry name" value="Fe_bilin_red"/>
    <property type="match status" value="1"/>
</dbReference>
<protein>
    <submittedName>
        <fullName evidence="3">Uncharacterized protein</fullName>
    </submittedName>
</protein>
<dbReference type="Gene3D" id="3.40.1500.20">
    <property type="match status" value="1"/>
</dbReference>
<evidence type="ECO:0000313" key="3">
    <source>
        <dbReference type="EMBL" id="KAK9125121.1"/>
    </source>
</evidence>
<name>A0AAP0J0C8_9MAGN</name>
<dbReference type="InterPro" id="IPR009249">
    <property type="entry name" value="Ferredoxin-dep_bilin_Rdtase"/>
</dbReference>
<dbReference type="GO" id="GO:0050897">
    <property type="term" value="F:cobalt ion binding"/>
    <property type="evidence" value="ECO:0007669"/>
    <property type="project" value="InterPro"/>
</dbReference>
<dbReference type="AlphaFoldDB" id="A0AAP0J0C8"/>
<evidence type="ECO:0000256" key="1">
    <source>
        <dbReference type="ARBA" id="ARBA00006908"/>
    </source>
</evidence>
<dbReference type="PANTHER" id="PTHR34557:SF1">
    <property type="entry name" value="PHYTOCHROMOBILIN:FERREDOXIN OXIDOREDUCTASE, CHLOROPLASTIC"/>
    <property type="match status" value="1"/>
</dbReference>
<keyword evidence="2" id="KW-0560">Oxidoreductase</keyword>
<comment type="similarity">
    <text evidence="1">Belongs to the HY2 family.</text>
</comment>
<keyword evidence="4" id="KW-1185">Reference proteome</keyword>